<dbReference type="EMBL" id="JAENGZ010002648">
    <property type="protein sequence ID" value="KAG6943187.1"/>
    <property type="molecule type" value="Genomic_DNA"/>
</dbReference>
<dbReference type="Proteomes" id="UP000688947">
    <property type="component" value="Unassembled WGS sequence"/>
</dbReference>
<dbReference type="AlphaFoldDB" id="A0A8T1TNF7"/>
<evidence type="ECO:0000313" key="2">
    <source>
        <dbReference type="Proteomes" id="UP000688947"/>
    </source>
</evidence>
<comment type="caution">
    <text evidence="1">The sequence shown here is derived from an EMBL/GenBank/DDBJ whole genome shotgun (WGS) entry which is preliminary data.</text>
</comment>
<name>A0A8T1TNF7_9STRA</name>
<gene>
    <name evidence="1" type="ORF">JG687_00018609</name>
</gene>
<accession>A0A8T1TNF7</accession>
<evidence type="ECO:0000313" key="1">
    <source>
        <dbReference type="EMBL" id="KAG6943187.1"/>
    </source>
</evidence>
<protein>
    <submittedName>
        <fullName evidence="1">Uncharacterized protein</fullName>
    </submittedName>
</protein>
<proteinExistence type="predicted"/>
<sequence>MLVDTGDALESAVQNNSLGILSLLAEKSDPACAVEGFITAAGQDQVEKVNDLFPLIDEEPIEEALGQAASFGKVASLLCCCSSVIPMHTSAVS</sequence>
<reference evidence="1" key="1">
    <citation type="submission" date="2021-01" db="EMBL/GenBank/DDBJ databases">
        <title>Phytophthora aleatoria, a newly-described species from Pinus radiata is distinct from Phytophthora cactorum isolates based on comparative genomics.</title>
        <authorList>
            <person name="Mcdougal R."/>
            <person name="Panda P."/>
            <person name="Williams N."/>
            <person name="Studholme D.J."/>
        </authorList>
    </citation>
    <scope>NUCLEOTIDE SEQUENCE</scope>
    <source>
        <strain evidence="1">NZFS 3830</strain>
    </source>
</reference>
<dbReference type="OrthoDB" id="110008at2759"/>
<organism evidence="1 2">
    <name type="scientific">Phytophthora cactorum</name>
    <dbReference type="NCBI Taxonomy" id="29920"/>
    <lineage>
        <taxon>Eukaryota</taxon>
        <taxon>Sar</taxon>
        <taxon>Stramenopiles</taxon>
        <taxon>Oomycota</taxon>
        <taxon>Peronosporomycetes</taxon>
        <taxon>Peronosporales</taxon>
        <taxon>Peronosporaceae</taxon>
        <taxon>Phytophthora</taxon>
    </lineage>
</organism>